<dbReference type="STRING" id="29655.A0A0K9Q2W2"/>
<keyword evidence="4" id="KW-1185">Reference proteome</keyword>
<dbReference type="OMA" id="FANPMDW"/>
<dbReference type="Pfam" id="PF00436">
    <property type="entry name" value="SSB"/>
    <property type="match status" value="1"/>
</dbReference>
<dbReference type="InterPro" id="IPR012340">
    <property type="entry name" value="NA-bd_OB-fold"/>
</dbReference>
<reference evidence="4" key="1">
    <citation type="journal article" date="2016" name="Nature">
        <title>The genome of the seagrass Zostera marina reveals angiosperm adaptation to the sea.</title>
        <authorList>
            <person name="Olsen J.L."/>
            <person name="Rouze P."/>
            <person name="Verhelst B."/>
            <person name="Lin Y.-C."/>
            <person name="Bayer T."/>
            <person name="Collen J."/>
            <person name="Dattolo E."/>
            <person name="De Paoli E."/>
            <person name="Dittami S."/>
            <person name="Maumus F."/>
            <person name="Michel G."/>
            <person name="Kersting A."/>
            <person name="Lauritano C."/>
            <person name="Lohaus R."/>
            <person name="Toepel M."/>
            <person name="Tonon T."/>
            <person name="Vanneste K."/>
            <person name="Amirebrahimi M."/>
            <person name="Brakel J."/>
            <person name="Bostroem C."/>
            <person name="Chovatia M."/>
            <person name="Grimwood J."/>
            <person name="Jenkins J.W."/>
            <person name="Jueterbock A."/>
            <person name="Mraz A."/>
            <person name="Stam W.T."/>
            <person name="Tice H."/>
            <person name="Bornberg-Bauer E."/>
            <person name="Green P.J."/>
            <person name="Pearson G.A."/>
            <person name="Procaccini G."/>
            <person name="Duarte C.M."/>
            <person name="Schmutz J."/>
            <person name="Reusch T.B.H."/>
            <person name="Van de Peer Y."/>
        </authorList>
    </citation>
    <scope>NUCLEOTIDE SEQUENCE [LARGE SCALE GENOMIC DNA]</scope>
    <source>
        <strain evidence="4">cv. Finnish</strain>
    </source>
</reference>
<dbReference type="Gene3D" id="2.40.50.140">
    <property type="entry name" value="Nucleic acid-binding proteins"/>
    <property type="match status" value="1"/>
</dbReference>
<evidence type="ECO:0000313" key="4">
    <source>
        <dbReference type="Proteomes" id="UP000036987"/>
    </source>
</evidence>
<evidence type="ECO:0000313" key="3">
    <source>
        <dbReference type="EMBL" id="KMZ74832.1"/>
    </source>
</evidence>
<sequence length="289" mass="32421">MTMAISISNTFHFKPHSSLRFAPLLFSHSSFSSGSGTRRSNAIHHHRTAFFKSLRSVGGAGEDYEREGIVFPRPDEIPWTKELANSVSLIGIAGASVQIKHLSSGKAVAWTRIAVKKSSTDTSWINLTFWDELAQTAFQHIEKGQQIHVSGRLVSDTVVVGEEGEDNKPRVYYKVVVQQLNFIERSSPAVSLYNPDSSNSTSTTFSKSTGVSGSIEDLWKAFFCNPSEWWDNRKDKRNPKYPDFKNKDTGEALWIEGRYNPPWVKSQLDVLDSRYNSGRNESSSSMFGE</sequence>
<dbReference type="InterPro" id="IPR011344">
    <property type="entry name" value="ssDNA-bd"/>
</dbReference>
<dbReference type="InterPro" id="IPR000424">
    <property type="entry name" value="Primosome_PriB/ssb"/>
</dbReference>
<keyword evidence="1 2" id="KW-0238">DNA-binding</keyword>
<dbReference type="GO" id="GO:0090297">
    <property type="term" value="P:positive regulation of mitochondrial DNA replication"/>
    <property type="evidence" value="ECO:0000318"/>
    <property type="project" value="GO_Central"/>
</dbReference>
<dbReference type="PROSITE" id="PS50935">
    <property type="entry name" value="SSB"/>
    <property type="match status" value="1"/>
</dbReference>
<dbReference type="GO" id="GO:0042645">
    <property type="term" value="C:mitochondrial nucleoid"/>
    <property type="evidence" value="ECO:0000318"/>
    <property type="project" value="GO_Central"/>
</dbReference>
<dbReference type="OrthoDB" id="1078367at2759"/>
<dbReference type="AlphaFoldDB" id="A0A0K9Q2W2"/>
<dbReference type="GO" id="GO:0003697">
    <property type="term" value="F:single-stranded DNA binding"/>
    <property type="evidence" value="ECO:0000318"/>
    <property type="project" value="GO_Central"/>
</dbReference>
<dbReference type="EMBL" id="LFYR01000235">
    <property type="protein sequence ID" value="KMZ74832.1"/>
    <property type="molecule type" value="Genomic_DNA"/>
</dbReference>
<comment type="caution">
    <text evidence="3">The sequence shown here is derived from an EMBL/GenBank/DDBJ whole genome shotgun (WGS) entry which is preliminary data.</text>
</comment>
<dbReference type="GO" id="GO:0008047">
    <property type="term" value="F:enzyme activator activity"/>
    <property type="evidence" value="ECO:0000318"/>
    <property type="project" value="GO_Central"/>
</dbReference>
<dbReference type="GO" id="GO:0006260">
    <property type="term" value="P:DNA replication"/>
    <property type="evidence" value="ECO:0000318"/>
    <property type="project" value="GO_Central"/>
</dbReference>
<name>A0A0K9Q2W2_ZOSMR</name>
<organism evidence="3 4">
    <name type="scientific">Zostera marina</name>
    <name type="common">Eelgrass</name>
    <dbReference type="NCBI Taxonomy" id="29655"/>
    <lineage>
        <taxon>Eukaryota</taxon>
        <taxon>Viridiplantae</taxon>
        <taxon>Streptophyta</taxon>
        <taxon>Embryophyta</taxon>
        <taxon>Tracheophyta</taxon>
        <taxon>Spermatophyta</taxon>
        <taxon>Magnoliopsida</taxon>
        <taxon>Liliopsida</taxon>
        <taxon>Zosteraceae</taxon>
        <taxon>Zostera</taxon>
    </lineage>
</organism>
<protein>
    <submittedName>
        <fullName evidence="3">Single-stranded DNA-binding protein</fullName>
    </submittedName>
</protein>
<proteinExistence type="predicted"/>
<dbReference type="PANTHER" id="PTHR10302">
    <property type="entry name" value="SINGLE-STRANDED DNA-BINDING PROTEIN"/>
    <property type="match status" value="1"/>
</dbReference>
<dbReference type="CDD" id="cd04496">
    <property type="entry name" value="SSB_OBF"/>
    <property type="match status" value="1"/>
</dbReference>
<accession>A0A0K9Q2W2</accession>
<dbReference type="PANTHER" id="PTHR10302:SF0">
    <property type="entry name" value="SINGLE-STRANDED DNA-BINDING PROTEIN, MITOCHONDRIAL"/>
    <property type="match status" value="1"/>
</dbReference>
<evidence type="ECO:0000256" key="1">
    <source>
        <dbReference type="ARBA" id="ARBA00023125"/>
    </source>
</evidence>
<gene>
    <name evidence="3" type="ORF">ZOSMA_121G00050</name>
</gene>
<dbReference type="Proteomes" id="UP000036987">
    <property type="component" value="Unassembled WGS sequence"/>
</dbReference>
<dbReference type="SUPFAM" id="SSF50249">
    <property type="entry name" value="Nucleic acid-binding proteins"/>
    <property type="match status" value="1"/>
</dbReference>
<evidence type="ECO:0000256" key="2">
    <source>
        <dbReference type="PROSITE-ProRule" id="PRU00252"/>
    </source>
</evidence>